<dbReference type="STRING" id="1122206.SAMN02745753_00468"/>
<evidence type="ECO:0008006" key="3">
    <source>
        <dbReference type="Google" id="ProtNLM"/>
    </source>
</evidence>
<protein>
    <recommendedName>
        <fullName evidence="3">DUF2867 domain-containing protein</fullName>
    </recommendedName>
</protein>
<dbReference type="InterPro" id="IPR021295">
    <property type="entry name" value="DUF2867"/>
</dbReference>
<dbReference type="OrthoDB" id="7058586at2"/>
<reference evidence="2" key="1">
    <citation type="submission" date="2016-11" db="EMBL/GenBank/DDBJ databases">
        <authorList>
            <person name="Varghese N."/>
            <person name="Submissions S."/>
        </authorList>
    </citation>
    <scope>NUCLEOTIDE SEQUENCE [LARGE SCALE GENOMIC DNA]</scope>
    <source>
        <strain evidence="2">DSM 16579</strain>
    </source>
</reference>
<dbReference type="Proteomes" id="UP000184517">
    <property type="component" value="Unassembled WGS sequence"/>
</dbReference>
<sequence>MNNPPRKAAISLMTDNAYFMDCFVGYVVNKNQTAMEIWLSMAKEAPEWFNFLMSLRNRIVSCLGLKDLGALGDIISSKQADDYLEGDRVGIFSVFMNEANEVILEDNDKHLNVRLSLYIESEVDVQKVSITTVVHVNNRLGKAYMLFVGPVHKLIVPAILSRLPKV</sequence>
<dbReference type="RefSeq" id="WP_072838122.1">
    <property type="nucleotide sequence ID" value="NZ_FQVF01000003.1"/>
</dbReference>
<keyword evidence="2" id="KW-1185">Reference proteome</keyword>
<evidence type="ECO:0000313" key="1">
    <source>
        <dbReference type="EMBL" id="SHE59143.1"/>
    </source>
</evidence>
<evidence type="ECO:0000313" key="2">
    <source>
        <dbReference type="Proteomes" id="UP000184517"/>
    </source>
</evidence>
<gene>
    <name evidence="1" type="ORF">SAMN02745753_00468</name>
</gene>
<dbReference type="AlphaFoldDB" id="A0A1M4URA4"/>
<organism evidence="1 2">
    <name type="scientific">Marinomonas polaris DSM 16579</name>
    <dbReference type="NCBI Taxonomy" id="1122206"/>
    <lineage>
        <taxon>Bacteria</taxon>
        <taxon>Pseudomonadati</taxon>
        <taxon>Pseudomonadota</taxon>
        <taxon>Gammaproteobacteria</taxon>
        <taxon>Oceanospirillales</taxon>
        <taxon>Oceanospirillaceae</taxon>
        <taxon>Marinomonas</taxon>
    </lineage>
</organism>
<proteinExistence type="predicted"/>
<dbReference type="EMBL" id="FQVF01000003">
    <property type="protein sequence ID" value="SHE59143.1"/>
    <property type="molecule type" value="Genomic_DNA"/>
</dbReference>
<dbReference type="Pfam" id="PF11066">
    <property type="entry name" value="DUF2867"/>
    <property type="match status" value="1"/>
</dbReference>
<name>A0A1M4URA4_9GAMM</name>
<accession>A0A1M4URA4</accession>